<protein>
    <recommendedName>
        <fullName evidence="4">Tetratricopeptide repeat protein</fullName>
    </recommendedName>
</protein>
<dbReference type="Proteomes" id="UP000177791">
    <property type="component" value="Unassembled WGS sequence"/>
</dbReference>
<keyword evidence="3" id="KW-1185">Reference proteome</keyword>
<keyword evidence="1" id="KW-0472">Membrane</keyword>
<dbReference type="AlphaFoldDB" id="A0A1G1TBW2"/>
<dbReference type="SUPFAM" id="SSF48452">
    <property type="entry name" value="TPR-like"/>
    <property type="match status" value="1"/>
</dbReference>
<evidence type="ECO:0000256" key="1">
    <source>
        <dbReference type="SAM" id="Phobius"/>
    </source>
</evidence>
<dbReference type="OrthoDB" id="880653at2"/>
<evidence type="ECO:0000313" key="2">
    <source>
        <dbReference type="EMBL" id="OGX88359.1"/>
    </source>
</evidence>
<accession>A0A1G1TBW2</accession>
<dbReference type="EMBL" id="MDZC01000017">
    <property type="protein sequence ID" value="OGX88359.1"/>
    <property type="molecule type" value="Genomic_DNA"/>
</dbReference>
<keyword evidence="1" id="KW-1133">Transmembrane helix</keyword>
<dbReference type="Gene3D" id="1.25.40.10">
    <property type="entry name" value="Tetratricopeptide repeat domain"/>
    <property type="match status" value="1"/>
</dbReference>
<dbReference type="InterPro" id="IPR011990">
    <property type="entry name" value="TPR-like_helical_dom_sf"/>
</dbReference>
<feature type="transmembrane region" description="Helical" evidence="1">
    <location>
        <begin position="98"/>
        <end position="120"/>
    </location>
</feature>
<gene>
    <name evidence="2" type="ORF">BEN48_09750</name>
</gene>
<reference evidence="2 3" key="1">
    <citation type="submission" date="2016-08" db="EMBL/GenBank/DDBJ databases">
        <title>Hymenobacter coccineus sp. nov., Hymenobacter lapidarius sp. nov. and Hymenobacter glacialis sp. nov., isolated from Antarctic soil.</title>
        <authorList>
            <person name="Sedlacek I."/>
            <person name="Kralova S."/>
            <person name="Kyrova K."/>
            <person name="Maslanova I."/>
            <person name="Stankova E."/>
            <person name="Vrbovska V."/>
            <person name="Nemec M."/>
            <person name="Bartak M."/>
            <person name="Svec P."/>
            <person name="Busse H.-J."/>
            <person name="Pantucek R."/>
        </authorList>
    </citation>
    <scope>NUCLEOTIDE SEQUENCE [LARGE SCALE GENOMIC DNA]</scope>
    <source>
        <strain evidence="2 3">CCM 8648</strain>
    </source>
</reference>
<keyword evidence="1" id="KW-0812">Transmembrane</keyword>
<proteinExistence type="predicted"/>
<dbReference type="STRING" id="1908236.BEN48_09750"/>
<evidence type="ECO:0008006" key="4">
    <source>
        <dbReference type="Google" id="ProtNLM"/>
    </source>
</evidence>
<organism evidence="2 3">
    <name type="scientific">Hymenobacter glacialis</name>
    <dbReference type="NCBI Taxonomy" id="1908236"/>
    <lineage>
        <taxon>Bacteria</taxon>
        <taxon>Pseudomonadati</taxon>
        <taxon>Bacteroidota</taxon>
        <taxon>Cytophagia</taxon>
        <taxon>Cytophagales</taxon>
        <taxon>Hymenobacteraceae</taxon>
        <taxon>Hymenobacter</taxon>
    </lineage>
</organism>
<name>A0A1G1TBW2_9BACT</name>
<comment type="caution">
    <text evidence="2">The sequence shown here is derived from an EMBL/GenBank/DDBJ whole genome shotgun (WGS) entry which is preliminary data.</text>
</comment>
<evidence type="ECO:0000313" key="3">
    <source>
        <dbReference type="Proteomes" id="UP000177791"/>
    </source>
</evidence>
<sequence length="273" mass="30144">MSPSTPSSDLRPYFDDLESFADGQMTPAEQEAFELRLEQDEALADAYAAYEQITADLRWAAGHNTLRLRLQALDERMNQRGDALARTEQLVKRRRRRWAALGFVGAVMLLLSVGVAAWYFGRSGNARPTRNWEAYYQPDPGPAVTTGLLHSRPLLGEALDQYQAGHYPAALHSLGRVSATSVGADTLLYLRGLILLRQGQGNAAQLYLRRVGDENSTSELARRARYHLGMAHWQANEPIEALAELRAVAADAQNPYQASARKAVASGVLVPKE</sequence>
<dbReference type="RefSeq" id="WP_070732469.1">
    <property type="nucleotide sequence ID" value="NZ_MDZC01000017.1"/>
</dbReference>